<protein>
    <recommendedName>
        <fullName evidence="3">Rpn family recombination-promoting nuclease/putative transposase</fullName>
    </recommendedName>
</protein>
<proteinExistence type="predicted"/>
<evidence type="ECO:0000313" key="2">
    <source>
        <dbReference type="Proteomes" id="UP000253868"/>
    </source>
</evidence>
<dbReference type="PANTHER" id="PTHR34613">
    <property type="entry name" value="SLL0800 PROTEIN"/>
    <property type="match status" value="1"/>
</dbReference>
<reference evidence="2" key="1">
    <citation type="submission" date="2018-07" db="EMBL/GenBank/DDBJ databases">
        <authorList>
            <person name="Zhao J."/>
        </authorList>
    </citation>
    <scope>NUCLEOTIDE SEQUENCE [LARGE SCALE GENOMIC DNA]</scope>
    <source>
        <strain evidence="2">GSSD-12</strain>
    </source>
</reference>
<gene>
    <name evidence="1" type="ORF">DVK44_14275</name>
</gene>
<dbReference type="AlphaFoldDB" id="A0A345HPQ9"/>
<evidence type="ECO:0008006" key="3">
    <source>
        <dbReference type="Google" id="ProtNLM"/>
    </source>
</evidence>
<sequence>MVTSVHEVSHRIFQERPEILSPVFDLLGVPMPTKAIIEVVSGDSTEIRPLERRVDSVLRVEPSDGDSFMLAIEAQGRRDEDKAASWSYYVAYLQAKYKLPVLLLVVCRNRTTAEWAAGPFRCGARGWTALSTHPLVLGPDNVPMITDVADAARDLGMAAFSAMTHSDSRHAPAILNALAGALRATDEETSLYYAELLDLGLGQGQAHDTWRDLMKPITYFPGRGTFREEAYLEGEAKGQVAAILRVLELRLGSVPEEVRARVVGCSDPDTLSRWLDRAIVVTEAEDVFTDKDVETGAGA</sequence>
<organism evidence="1 2">
    <name type="scientific">Streptomyces paludis</name>
    <dbReference type="NCBI Taxonomy" id="2282738"/>
    <lineage>
        <taxon>Bacteria</taxon>
        <taxon>Bacillati</taxon>
        <taxon>Actinomycetota</taxon>
        <taxon>Actinomycetes</taxon>
        <taxon>Kitasatosporales</taxon>
        <taxon>Streptomycetaceae</taxon>
        <taxon>Streptomyces</taxon>
    </lineage>
</organism>
<name>A0A345HPQ9_9ACTN</name>
<dbReference type="Proteomes" id="UP000253868">
    <property type="component" value="Chromosome"/>
</dbReference>
<evidence type="ECO:0000313" key="1">
    <source>
        <dbReference type="EMBL" id="AXG78683.1"/>
    </source>
</evidence>
<dbReference type="OrthoDB" id="4533444at2"/>
<dbReference type="KEGG" id="spad:DVK44_14275"/>
<dbReference type="PANTHER" id="PTHR34613:SF1">
    <property type="entry name" value="SLL6017 PROTEIN"/>
    <property type="match status" value="1"/>
</dbReference>
<dbReference type="EMBL" id="CP031194">
    <property type="protein sequence ID" value="AXG78683.1"/>
    <property type="molecule type" value="Genomic_DNA"/>
</dbReference>
<keyword evidence="2" id="KW-1185">Reference proteome</keyword>
<accession>A0A345HPQ9</accession>